<reference evidence="5" key="1">
    <citation type="journal article" date="2015" name="Proc. Natl. Acad. Sci. U.S.A.">
        <title>Networks of energetic and metabolic interactions define dynamics in microbial communities.</title>
        <authorList>
            <person name="Embree M."/>
            <person name="Liu J.K."/>
            <person name="Al-Bassam M.M."/>
            <person name="Zengler K."/>
        </authorList>
    </citation>
    <scope>NUCLEOTIDE SEQUENCE</scope>
</reference>
<dbReference type="AlphaFoldDB" id="A0A0W8G9X4"/>
<evidence type="ECO:0000256" key="3">
    <source>
        <dbReference type="ARBA" id="ARBA00023002"/>
    </source>
</evidence>
<protein>
    <submittedName>
        <fullName evidence="5">Nitroreductase family protein</fullName>
    </submittedName>
</protein>
<dbReference type="InterPro" id="IPR029479">
    <property type="entry name" value="Nitroreductase"/>
</dbReference>
<dbReference type="Pfam" id="PF00881">
    <property type="entry name" value="Nitroreductase"/>
    <property type="match status" value="2"/>
</dbReference>
<feature type="domain" description="Nitroreductase" evidence="4">
    <location>
        <begin position="7"/>
        <end position="59"/>
    </location>
</feature>
<keyword evidence="1" id="KW-0285">Flavoprotein</keyword>
<keyword evidence="3" id="KW-0560">Oxidoreductase</keyword>
<evidence type="ECO:0000256" key="2">
    <source>
        <dbReference type="ARBA" id="ARBA00022643"/>
    </source>
</evidence>
<dbReference type="PANTHER" id="PTHR23026:SF90">
    <property type="entry name" value="IODOTYROSINE DEIODINASE 1"/>
    <property type="match status" value="1"/>
</dbReference>
<comment type="caution">
    <text evidence="5">The sequence shown here is derived from an EMBL/GenBank/DDBJ whole genome shotgun (WGS) entry which is preliminary data.</text>
</comment>
<gene>
    <name evidence="5" type="ORF">ASZ90_000152</name>
</gene>
<dbReference type="GO" id="GO:0016491">
    <property type="term" value="F:oxidoreductase activity"/>
    <property type="evidence" value="ECO:0007669"/>
    <property type="project" value="UniProtKB-KW"/>
</dbReference>
<evidence type="ECO:0000313" key="5">
    <source>
        <dbReference type="EMBL" id="KUG29947.1"/>
    </source>
</evidence>
<dbReference type="Gene3D" id="3.40.109.10">
    <property type="entry name" value="NADH Oxidase"/>
    <property type="match status" value="1"/>
</dbReference>
<dbReference type="CDD" id="cd02150">
    <property type="entry name" value="nitroreductase"/>
    <property type="match status" value="1"/>
</dbReference>
<sequence length="183" mass="19666">MDALDAIHTRRSIRKYDGRPVSPAQAETLLRAAMAAPSAGNAQPWRFVVVTDRLILDRIPDIHPYAAMVRTAPLGILVLGDTSLDKYPGYWVLDCAAAIQNMLLAARAIGLGTVWTGVYPTPERVTAFSAMFALPGHVIPHSFVVVGHPAQEPGPVDRFNPSRIDENVFVGHSPAPHITGGSA</sequence>
<dbReference type="SUPFAM" id="SSF55469">
    <property type="entry name" value="FMN-dependent nitroreductase-like"/>
    <property type="match status" value="1"/>
</dbReference>
<dbReference type="PANTHER" id="PTHR23026">
    <property type="entry name" value="NADPH NITROREDUCTASE"/>
    <property type="match status" value="1"/>
</dbReference>
<keyword evidence="2" id="KW-0288">FMN</keyword>
<dbReference type="EMBL" id="LNQE01000017">
    <property type="protein sequence ID" value="KUG29947.1"/>
    <property type="molecule type" value="Genomic_DNA"/>
</dbReference>
<evidence type="ECO:0000259" key="4">
    <source>
        <dbReference type="Pfam" id="PF00881"/>
    </source>
</evidence>
<name>A0A0W8G9X4_9ZZZZ</name>
<organism evidence="5">
    <name type="scientific">hydrocarbon metagenome</name>
    <dbReference type="NCBI Taxonomy" id="938273"/>
    <lineage>
        <taxon>unclassified sequences</taxon>
        <taxon>metagenomes</taxon>
        <taxon>ecological metagenomes</taxon>
    </lineage>
</organism>
<proteinExistence type="predicted"/>
<evidence type="ECO:0000256" key="1">
    <source>
        <dbReference type="ARBA" id="ARBA00022630"/>
    </source>
</evidence>
<accession>A0A0W8G9X4</accession>
<feature type="domain" description="Nitroreductase" evidence="4">
    <location>
        <begin position="66"/>
        <end position="148"/>
    </location>
</feature>
<dbReference type="InterPro" id="IPR000415">
    <property type="entry name" value="Nitroreductase-like"/>
</dbReference>
<dbReference type="InterPro" id="IPR050627">
    <property type="entry name" value="Nitroreductase/BluB"/>
</dbReference>